<keyword evidence="2" id="KW-0282">Flagellum</keyword>
<dbReference type="RefSeq" id="WP_183816009.1">
    <property type="nucleotide sequence ID" value="NZ_JACHOB010000001.1"/>
</dbReference>
<keyword evidence="2" id="KW-0966">Cell projection</keyword>
<gene>
    <name evidence="2" type="ORF">GGQ59_000798</name>
</gene>
<evidence type="ECO:0000259" key="1">
    <source>
        <dbReference type="Pfam" id="PF03448"/>
    </source>
</evidence>
<comment type="caution">
    <text evidence="2">The sequence shown here is derived from an EMBL/GenBank/DDBJ whole genome shotgun (WGS) entry which is preliminary data.</text>
</comment>
<dbReference type="InterPro" id="IPR006668">
    <property type="entry name" value="Mg_transptr_MgtE_intracell_dom"/>
</dbReference>
<dbReference type="InterPro" id="IPR038076">
    <property type="entry name" value="MgtE_N_sf"/>
</dbReference>
<dbReference type="Gene3D" id="1.25.60.10">
    <property type="entry name" value="MgtE N-terminal domain-like"/>
    <property type="match status" value="1"/>
</dbReference>
<feature type="domain" description="Magnesium transporter MgtE intracellular" evidence="1">
    <location>
        <begin position="100"/>
        <end position="156"/>
    </location>
</feature>
<dbReference type="AlphaFoldDB" id="A0A840I280"/>
<dbReference type="Pfam" id="PF03448">
    <property type="entry name" value="MgtE_N"/>
    <property type="match status" value="1"/>
</dbReference>
<keyword evidence="2" id="KW-0969">Cilium</keyword>
<dbReference type="EMBL" id="JACHOB010000001">
    <property type="protein sequence ID" value="MBB4658298.1"/>
    <property type="molecule type" value="Genomic_DNA"/>
</dbReference>
<sequence length="158" mass="16124">MSGRPSILLVLTVLFGVGAAGRGAEALVSLDAVPRSSLEPVTEAPHAFEALDDWSADLDERAEAIEARSIAADMALAEAKRHAARARAVQAEEHENAGRRQAALYGAMPPAKAAAVLSSLDADAAARILEAMPPQTAGAIVAAMTADSAKAVARAMSG</sequence>
<keyword evidence="3" id="KW-1185">Reference proteome</keyword>
<reference evidence="2 3" key="1">
    <citation type="submission" date="2020-08" db="EMBL/GenBank/DDBJ databases">
        <title>Genomic Encyclopedia of Type Strains, Phase IV (KMG-IV): sequencing the most valuable type-strain genomes for metagenomic binning, comparative biology and taxonomic classification.</title>
        <authorList>
            <person name="Goeker M."/>
        </authorList>
    </citation>
    <scope>NUCLEOTIDE SEQUENCE [LARGE SCALE GENOMIC DNA]</scope>
    <source>
        <strain evidence="2 3">DSM 102850</strain>
    </source>
</reference>
<organism evidence="2 3">
    <name type="scientific">Parvularcula dongshanensis</name>
    <dbReference type="NCBI Taxonomy" id="1173995"/>
    <lineage>
        <taxon>Bacteria</taxon>
        <taxon>Pseudomonadati</taxon>
        <taxon>Pseudomonadota</taxon>
        <taxon>Alphaproteobacteria</taxon>
        <taxon>Parvularculales</taxon>
        <taxon>Parvularculaceae</taxon>
        <taxon>Parvularcula</taxon>
    </lineage>
</organism>
<evidence type="ECO:0000313" key="2">
    <source>
        <dbReference type="EMBL" id="MBB4658298.1"/>
    </source>
</evidence>
<name>A0A840I280_9PROT</name>
<protein>
    <submittedName>
        <fullName evidence="2">Flagellar motility protein MotE (MotC chaperone)</fullName>
    </submittedName>
</protein>
<accession>A0A840I280</accession>
<dbReference type="Proteomes" id="UP000563524">
    <property type="component" value="Unassembled WGS sequence"/>
</dbReference>
<proteinExistence type="predicted"/>
<evidence type="ECO:0000313" key="3">
    <source>
        <dbReference type="Proteomes" id="UP000563524"/>
    </source>
</evidence>
<dbReference type="SUPFAM" id="SSF158791">
    <property type="entry name" value="MgtE N-terminal domain-like"/>
    <property type="match status" value="1"/>
</dbReference>